<dbReference type="PROSITE" id="PS50106">
    <property type="entry name" value="PDZ"/>
    <property type="match status" value="1"/>
</dbReference>
<keyword evidence="7 11" id="KW-0862">Zinc</keyword>
<dbReference type="EC" id="3.4.24.-" evidence="11"/>
<comment type="caution">
    <text evidence="13">The sequence shown here is derived from an EMBL/GenBank/DDBJ whole genome shotgun (WGS) entry which is preliminary data.</text>
</comment>
<dbReference type="InterPro" id="IPR004387">
    <property type="entry name" value="Pept_M50_Zn"/>
</dbReference>
<dbReference type="GO" id="GO:0006508">
    <property type="term" value="P:proteolysis"/>
    <property type="evidence" value="ECO:0007669"/>
    <property type="project" value="UniProtKB-KW"/>
</dbReference>
<evidence type="ECO:0000313" key="13">
    <source>
        <dbReference type="EMBL" id="RCU43394.1"/>
    </source>
</evidence>
<feature type="transmembrane region" description="Helical" evidence="11">
    <location>
        <begin position="148"/>
        <end position="166"/>
    </location>
</feature>
<keyword evidence="9 11" id="KW-0482">Metalloprotease</keyword>
<evidence type="ECO:0000256" key="6">
    <source>
        <dbReference type="ARBA" id="ARBA00022801"/>
    </source>
</evidence>
<keyword evidence="4 13" id="KW-0645">Protease</keyword>
<dbReference type="Gene3D" id="2.30.42.10">
    <property type="match status" value="2"/>
</dbReference>
<keyword evidence="5 11" id="KW-0812">Transmembrane</keyword>
<dbReference type="RefSeq" id="WP_114303247.1">
    <property type="nucleotide sequence ID" value="NZ_QPIE01000003.1"/>
</dbReference>
<evidence type="ECO:0000256" key="5">
    <source>
        <dbReference type="ARBA" id="ARBA00022692"/>
    </source>
</evidence>
<evidence type="ECO:0000259" key="12">
    <source>
        <dbReference type="PROSITE" id="PS50106"/>
    </source>
</evidence>
<sequence length="499" mass="56457">MELAIQIFQFILSISILVLLHELGHFLPARWFRTRAEKFFLFFDPYFSLFSMKKINGQWKFKFLSKNLPDTEKILVNGESKEVPVNIENLPESDWRKHPESTKYGIGWLPLGGYVKIAGMVDESMDTEQLKKPAQPWEFRSKPAWQRLIIMLGGVTVNFFLAWIIYSSLSFFNGESYRSLNKFEDGIGVTESGRKMGFQNGDKILKVDGNPVERFETASLNILFSNDVTVERNGQEITFPVSEDGIAEVIKQREVRLYLTPRFKTVVDSILPQSPAQKAGLQKGDHIVSVNGKNVQYFDELTGELSQNKGQKITLGIQRNNAPATVEAQVNKEGKLGFAFDANELVSADEKTKTVQEYTFFQAIPRGLERTVDALTTQVKQFRIIFNSKVQGYKNVGGPIAIVKMMPVEKSETGALSINWPAFWSFTAMFSVWLAFLNLIPIPGLDGGHVMFTLWEIITGKPVPQKILEHAQMIGVIFLLGLMLLIFGNDIFKLFTGKL</sequence>
<dbReference type="SMART" id="SM00228">
    <property type="entry name" value="PDZ"/>
    <property type="match status" value="1"/>
</dbReference>
<comment type="subcellular location">
    <subcellularLocation>
        <location evidence="2">Membrane</location>
        <topology evidence="2">Multi-pass membrane protein</topology>
    </subcellularLocation>
</comment>
<feature type="transmembrane region" description="Helical" evidence="11">
    <location>
        <begin position="473"/>
        <end position="492"/>
    </location>
</feature>
<dbReference type="AlphaFoldDB" id="A0A368N198"/>
<proteinExistence type="inferred from homology"/>
<dbReference type="PANTHER" id="PTHR42837">
    <property type="entry name" value="REGULATOR OF SIGMA-E PROTEASE RSEP"/>
    <property type="match status" value="1"/>
</dbReference>
<evidence type="ECO:0000256" key="9">
    <source>
        <dbReference type="ARBA" id="ARBA00023049"/>
    </source>
</evidence>
<keyword evidence="11" id="KW-0479">Metal-binding</keyword>
<evidence type="ECO:0000256" key="8">
    <source>
        <dbReference type="ARBA" id="ARBA00022989"/>
    </source>
</evidence>
<gene>
    <name evidence="13" type="primary">rseP</name>
    <name evidence="13" type="ORF">DQ356_04295</name>
</gene>
<comment type="cofactor">
    <cofactor evidence="1 11">
        <name>Zn(2+)</name>
        <dbReference type="ChEBI" id="CHEBI:29105"/>
    </cofactor>
</comment>
<reference evidence="13 14" key="1">
    <citation type="submission" date="2018-07" db="EMBL/GenBank/DDBJ databases">
        <title>Chryseobacterium lacus sp. nov., isolated from lake water.</title>
        <authorList>
            <person name="Li C.-M."/>
        </authorList>
    </citation>
    <scope>NUCLEOTIDE SEQUENCE [LARGE SCALE GENOMIC DNA]</scope>
    <source>
        <strain evidence="13 14">YLOS41</strain>
    </source>
</reference>
<evidence type="ECO:0000256" key="10">
    <source>
        <dbReference type="ARBA" id="ARBA00023136"/>
    </source>
</evidence>
<evidence type="ECO:0000256" key="2">
    <source>
        <dbReference type="ARBA" id="ARBA00004141"/>
    </source>
</evidence>
<dbReference type="CDD" id="cd23081">
    <property type="entry name" value="cpPDZ_EcRseP-like"/>
    <property type="match status" value="1"/>
</dbReference>
<evidence type="ECO:0000256" key="1">
    <source>
        <dbReference type="ARBA" id="ARBA00001947"/>
    </source>
</evidence>
<feature type="domain" description="PDZ" evidence="12">
    <location>
        <begin position="266"/>
        <end position="321"/>
    </location>
</feature>
<dbReference type="InterPro" id="IPR041489">
    <property type="entry name" value="PDZ_6"/>
</dbReference>
<keyword evidence="10 11" id="KW-0472">Membrane</keyword>
<comment type="similarity">
    <text evidence="3 11">Belongs to the peptidase M50B family.</text>
</comment>
<keyword evidence="14" id="KW-1185">Reference proteome</keyword>
<dbReference type="OrthoDB" id="9782003at2"/>
<keyword evidence="8 11" id="KW-1133">Transmembrane helix</keyword>
<dbReference type="GO" id="GO:0046872">
    <property type="term" value="F:metal ion binding"/>
    <property type="evidence" value="ECO:0007669"/>
    <property type="project" value="UniProtKB-KW"/>
</dbReference>
<dbReference type="InterPro" id="IPR036034">
    <property type="entry name" value="PDZ_sf"/>
</dbReference>
<protein>
    <recommendedName>
        <fullName evidence="11">Zinc metalloprotease</fullName>
        <ecNumber evidence="11">3.4.24.-</ecNumber>
    </recommendedName>
</protein>
<dbReference type="NCBIfam" id="TIGR00054">
    <property type="entry name" value="RIP metalloprotease RseP"/>
    <property type="match status" value="1"/>
</dbReference>
<organism evidence="13 14">
    <name type="scientific">Chryseobacterium lacus</name>
    <dbReference type="NCBI Taxonomy" id="2058346"/>
    <lineage>
        <taxon>Bacteria</taxon>
        <taxon>Pseudomonadati</taxon>
        <taxon>Bacteroidota</taxon>
        <taxon>Flavobacteriia</taxon>
        <taxon>Flavobacteriales</taxon>
        <taxon>Weeksellaceae</taxon>
        <taxon>Chryseobacterium group</taxon>
        <taxon>Chryseobacterium</taxon>
    </lineage>
</organism>
<dbReference type="SUPFAM" id="SSF50156">
    <property type="entry name" value="PDZ domain-like"/>
    <property type="match status" value="2"/>
</dbReference>
<feature type="transmembrane region" description="Helical" evidence="11">
    <location>
        <begin position="6"/>
        <end position="27"/>
    </location>
</feature>
<evidence type="ECO:0000256" key="11">
    <source>
        <dbReference type="RuleBase" id="RU362031"/>
    </source>
</evidence>
<name>A0A368N198_9FLAO</name>
<dbReference type="CDD" id="cd06163">
    <property type="entry name" value="S2P-M50_PDZ_RseP-like"/>
    <property type="match status" value="2"/>
</dbReference>
<dbReference type="Pfam" id="PF17820">
    <property type="entry name" value="PDZ_6"/>
    <property type="match status" value="1"/>
</dbReference>
<dbReference type="Pfam" id="PF02163">
    <property type="entry name" value="Peptidase_M50"/>
    <property type="match status" value="2"/>
</dbReference>
<dbReference type="Proteomes" id="UP000252172">
    <property type="component" value="Unassembled WGS sequence"/>
</dbReference>
<accession>A0A368N198</accession>
<keyword evidence="6 11" id="KW-0378">Hydrolase</keyword>
<evidence type="ECO:0000313" key="14">
    <source>
        <dbReference type="Proteomes" id="UP000252172"/>
    </source>
</evidence>
<dbReference type="GO" id="GO:0004222">
    <property type="term" value="F:metalloendopeptidase activity"/>
    <property type="evidence" value="ECO:0007669"/>
    <property type="project" value="InterPro"/>
</dbReference>
<dbReference type="PANTHER" id="PTHR42837:SF2">
    <property type="entry name" value="MEMBRANE METALLOPROTEASE ARASP2, CHLOROPLASTIC-RELATED"/>
    <property type="match status" value="1"/>
</dbReference>
<dbReference type="GO" id="GO:0016020">
    <property type="term" value="C:membrane"/>
    <property type="evidence" value="ECO:0007669"/>
    <property type="project" value="UniProtKB-SubCell"/>
</dbReference>
<dbReference type="InterPro" id="IPR001478">
    <property type="entry name" value="PDZ"/>
</dbReference>
<evidence type="ECO:0000256" key="4">
    <source>
        <dbReference type="ARBA" id="ARBA00022670"/>
    </source>
</evidence>
<evidence type="ECO:0000256" key="7">
    <source>
        <dbReference type="ARBA" id="ARBA00022833"/>
    </source>
</evidence>
<dbReference type="InterPro" id="IPR008915">
    <property type="entry name" value="Peptidase_M50"/>
</dbReference>
<dbReference type="EMBL" id="QPIE01000003">
    <property type="protein sequence ID" value="RCU43394.1"/>
    <property type="molecule type" value="Genomic_DNA"/>
</dbReference>
<evidence type="ECO:0000256" key="3">
    <source>
        <dbReference type="ARBA" id="ARBA00007931"/>
    </source>
</evidence>